<dbReference type="PANTHER" id="PTHR28259:SF1">
    <property type="entry name" value="FLUORIDE EXPORT PROTEIN 1-RELATED"/>
    <property type="match status" value="1"/>
</dbReference>
<evidence type="ECO:0000256" key="11">
    <source>
        <dbReference type="HAMAP-Rule" id="MF_00454"/>
    </source>
</evidence>
<keyword evidence="11" id="KW-0479">Metal-binding</keyword>
<comment type="similarity">
    <text evidence="9 11">Belongs to the fluoride channel Fluc/FEX (TC 1.A.43) family.</text>
</comment>
<keyword evidence="5 11" id="KW-1133">Transmembrane helix</keyword>
<keyword evidence="2 11" id="KW-1003">Cell membrane</keyword>
<evidence type="ECO:0000256" key="6">
    <source>
        <dbReference type="ARBA" id="ARBA00023065"/>
    </source>
</evidence>
<accession>A0A6H1WT23</accession>
<dbReference type="GO" id="GO:0005886">
    <property type="term" value="C:plasma membrane"/>
    <property type="evidence" value="ECO:0007669"/>
    <property type="project" value="UniProtKB-SubCell"/>
</dbReference>
<comment type="activity regulation">
    <text evidence="11">Na(+) is not transported, but it plays an essential structural role and its presence is essential for fluoride channel function.</text>
</comment>
<dbReference type="NCBIfam" id="TIGR00494">
    <property type="entry name" value="crcB"/>
    <property type="match status" value="1"/>
</dbReference>
<comment type="subcellular location">
    <subcellularLocation>
        <location evidence="1 11">Cell membrane</location>
        <topology evidence="1 11">Multi-pass membrane protein</topology>
    </subcellularLocation>
</comment>
<evidence type="ECO:0000256" key="10">
    <source>
        <dbReference type="ARBA" id="ARBA00035585"/>
    </source>
</evidence>
<evidence type="ECO:0000256" key="9">
    <source>
        <dbReference type="ARBA" id="ARBA00035120"/>
    </source>
</evidence>
<name>A0A6H1WT23_9BACT</name>
<comment type="catalytic activity">
    <reaction evidence="10">
        <text>fluoride(in) = fluoride(out)</text>
        <dbReference type="Rhea" id="RHEA:76159"/>
        <dbReference type="ChEBI" id="CHEBI:17051"/>
    </reaction>
    <physiologicalReaction direction="left-to-right" evidence="10">
        <dbReference type="Rhea" id="RHEA:76160"/>
    </physiologicalReaction>
</comment>
<evidence type="ECO:0000313" key="12">
    <source>
        <dbReference type="EMBL" id="QJA06367.1"/>
    </source>
</evidence>
<reference evidence="12 13" key="1">
    <citation type="submission" date="2019-08" db="EMBL/GenBank/DDBJ databases">
        <title>Complete genome sequence of Thermosulfurimonas marina SU872T, an anaerobic thermophilic chemolithoautotrophic bacterium isolated from a shallow marine hydrothermal vent.</title>
        <authorList>
            <person name="Allioux M."/>
            <person name="Jebbar M."/>
            <person name="Slobodkina G."/>
            <person name="Slobodkin A."/>
            <person name="Moalic Y."/>
            <person name="Frolova A."/>
            <person name="Shao Z."/>
            <person name="Alain K."/>
        </authorList>
    </citation>
    <scope>NUCLEOTIDE SEQUENCE [LARGE SCALE GENOMIC DNA]</scope>
    <source>
        <strain evidence="12 13">SU872</strain>
    </source>
</reference>
<keyword evidence="6 11" id="KW-0406">Ion transport</keyword>
<evidence type="ECO:0000256" key="5">
    <source>
        <dbReference type="ARBA" id="ARBA00022989"/>
    </source>
</evidence>
<feature type="transmembrane region" description="Helical" evidence="11">
    <location>
        <begin position="65"/>
        <end position="83"/>
    </location>
</feature>
<evidence type="ECO:0000256" key="8">
    <source>
        <dbReference type="ARBA" id="ARBA00023303"/>
    </source>
</evidence>
<dbReference type="GO" id="GO:0140114">
    <property type="term" value="P:cellular detoxification of fluoride"/>
    <property type="evidence" value="ECO:0007669"/>
    <property type="project" value="UniProtKB-UniRule"/>
</dbReference>
<dbReference type="RefSeq" id="WP_168719717.1">
    <property type="nucleotide sequence ID" value="NZ_CP042909.1"/>
</dbReference>
<dbReference type="Proteomes" id="UP000501253">
    <property type="component" value="Chromosome"/>
</dbReference>
<evidence type="ECO:0000256" key="7">
    <source>
        <dbReference type="ARBA" id="ARBA00023136"/>
    </source>
</evidence>
<organism evidence="12 13">
    <name type="scientific">Thermosulfurimonas marina</name>
    <dbReference type="NCBI Taxonomy" id="2047767"/>
    <lineage>
        <taxon>Bacteria</taxon>
        <taxon>Pseudomonadati</taxon>
        <taxon>Thermodesulfobacteriota</taxon>
        <taxon>Thermodesulfobacteria</taxon>
        <taxon>Thermodesulfobacteriales</taxon>
        <taxon>Thermodesulfobacteriaceae</taxon>
        <taxon>Thermosulfurimonas</taxon>
    </lineage>
</organism>
<keyword evidence="13" id="KW-1185">Reference proteome</keyword>
<keyword evidence="11" id="KW-0813">Transport</keyword>
<proteinExistence type="inferred from homology"/>
<dbReference type="InterPro" id="IPR003691">
    <property type="entry name" value="FluC"/>
</dbReference>
<dbReference type="GO" id="GO:0046872">
    <property type="term" value="F:metal ion binding"/>
    <property type="evidence" value="ECO:0007669"/>
    <property type="project" value="UniProtKB-KW"/>
</dbReference>
<keyword evidence="7 11" id="KW-0472">Membrane</keyword>
<dbReference type="KEGG" id="tmai:FVE67_05900"/>
<protein>
    <recommendedName>
        <fullName evidence="11">Fluoride-specific ion channel FluC</fullName>
    </recommendedName>
</protein>
<evidence type="ECO:0000256" key="1">
    <source>
        <dbReference type="ARBA" id="ARBA00004651"/>
    </source>
</evidence>
<keyword evidence="4 11" id="KW-0812">Transmembrane</keyword>
<feature type="binding site" evidence="11">
    <location>
        <position position="73"/>
    </location>
    <ligand>
        <name>Na(+)</name>
        <dbReference type="ChEBI" id="CHEBI:29101"/>
        <note>structural</note>
    </ligand>
</feature>
<feature type="transmembrane region" description="Helical" evidence="11">
    <location>
        <begin position="95"/>
        <end position="119"/>
    </location>
</feature>
<dbReference type="HAMAP" id="MF_00454">
    <property type="entry name" value="FluC"/>
    <property type="match status" value="1"/>
</dbReference>
<dbReference type="GO" id="GO:0062054">
    <property type="term" value="F:fluoride channel activity"/>
    <property type="evidence" value="ECO:0007669"/>
    <property type="project" value="UniProtKB-UniRule"/>
</dbReference>
<dbReference type="EMBL" id="CP042909">
    <property type="protein sequence ID" value="QJA06367.1"/>
    <property type="molecule type" value="Genomic_DNA"/>
</dbReference>
<keyword evidence="3" id="KW-0997">Cell inner membrane</keyword>
<feature type="binding site" evidence="11">
    <location>
        <position position="76"/>
    </location>
    <ligand>
        <name>Na(+)</name>
        <dbReference type="ChEBI" id="CHEBI:29101"/>
        <note>structural</note>
    </ligand>
</feature>
<evidence type="ECO:0000256" key="3">
    <source>
        <dbReference type="ARBA" id="ARBA00022519"/>
    </source>
</evidence>
<dbReference type="AlphaFoldDB" id="A0A6H1WT23"/>
<evidence type="ECO:0000313" key="13">
    <source>
        <dbReference type="Proteomes" id="UP000501253"/>
    </source>
</evidence>
<gene>
    <name evidence="11 12" type="primary">crcB</name>
    <name evidence="11" type="synonym">fluC</name>
    <name evidence="12" type="ORF">FVE67_05900</name>
</gene>
<dbReference type="Pfam" id="PF02537">
    <property type="entry name" value="CRCB"/>
    <property type="match status" value="1"/>
</dbReference>
<evidence type="ECO:0000256" key="4">
    <source>
        <dbReference type="ARBA" id="ARBA00022692"/>
    </source>
</evidence>
<keyword evidence="8 11" id="KW-0407">Ion channel</keyword>
<sequence>MKWLLVGLGGFLGALARYTVSGWCLRLGGAFPWGTLAVNLLGSLGLGFLMALAEETLLISPEVRLFLAVGFLGAFTTFSTFAYETERLLSEAEWILAAANVAGSLFLAIMGVKAGALLARVIAK</sequence>
<dbReference type="PANTHER" id="PTHR28259">
    <property type="entry name" value="FLUORIDE EXPORT PROTEIN 1-RELATED"/>
    <property type="match status" value="1"/>
</dbReference>
<keyword evidence="11" id="KW-0915">Sodium</keyword>
<comment type="function">
    <text evidence="11">Fluoride-specific ion channel. Important for reducing fluoride concentration in the cell, thus reducing its toxicity.</text>
</comment>
<feature type="transmembrane region" description="Helical" evidence="11">
    <location>
        <begin position="32"/>
        <end position="53"/>
    </location>
</feature>
<evidence type="ECO:0000256" key="2">
    <source>
        <dbReference type="ARBA" id="ARBA00022475"/>
    </source>
</evidence>